<feature type="compositionally biased region" description="Basic and acidic residues" evidence="1">
    <location>
        <begin position="206"/>
        <end position="240"/>
    </location>
</feature>
<feature type="chain" id="PRO_5045324751" evidence="2">
    <location>
        <begin position="20"/>
        <end position="391"/>
    </location>
</feature>
<proteinExistence type="predicted"/>
<dbReference type="Proteomes" id="UP001166291">
    <property type="component" value="Unassembled WGS sequence"/>
</dbReference>
<feature type="compositionally biased region" description="Low complexity" evidence="1">
    <location>
        <begin position="195"/>
        <end position="205"/>
    </location>
</feature>
<accession>A0ABS6VVT3</accession>
<evidence type="ECO:0000256" key="1">
    <source>
        <dbReference type="SAM" id="MobiDB-lite"/>
    </source>
</evidence>
<feature type="region of interest" description="Disordered" evidence="1">
    <location>
        <begin position="191"/>
        <end position="258"/>
    </location>
</feature>
<dbReference type="EMBL" id="JAHWDQ010000005">
    <property type="protein sequence ID" value="MBW2942465.1"/>
    <property type="molecule type" value="Genomic_DNA"/>
</dbReference>
<evidence type="ECO:0000256" key="2">
    <source>
        <dbReference type="SAM" id="SignalP"/>
    </source>
</evidence>
<name>A0ABS6VVT3_9GAMM</name>
<evidence type="ECO:0000313" key="3">
    <source>
        <dbReference type="EMBL" id="MBW2942465.1"/>
    </source>
</evidence>
<sequence>MFRKYIVLAVLFFSPPTLAADAESRMRLLQQLDMLDELEFQEQVDEARECIAARSFRCAERSIHAADDLSVNKEQETEVSLLRQSLSNERIVLRREEQEERQRRLARIEREEQRERDEERRKKEKWQEIARLQQERLNQPSTSKAAMFIQALDRVNASVPSIEETSANLQQQINRTNREYAQAKRIREAEERAYQAEQSQAQARIEQQRRDRARQEQARIEQQRIDRARQQQAQEREADFARQAALAKQRKQEQEKQPEKYQLVVESLAFCWEHDTKKDHWRCRGPGHNKSLANDATSLFEPGLLQQARYAGCSNASDNYKQAWKYDDKSGYVMHCQKALAESDADVAKDYGMPGYIRVKRKIYKCNYPVQNGCAVYMQGAGDVANRRIVQ</sequence>
<dbReference type="RefSeq" id="WP_219044705.1">
    <property type="nucleotide sequence ID" value="NZ_JAHWDQ010000005.1"/>
</dbReference>
<keyword evidence="2" id="KW-0732">Signal</keyword>
<evidence type="ECO:0000313" key="4">
    <source>
        <dbReference type="Proteomes" id="UP001166291"/>
    </source>
</evidence>
<protein>
    <submittedName>
        <fullName evidence="3">Uncharacterized protein</fullName>
    </submittedName>
</protein>
<gene>
    <name evidence="3" type="ORF">KXJ70_16835</name>
</gene>
<keyword evidence="4" id="KW-1185">Reference proteome</keyword>
<comment type="caution">
    <text evidence="3">The sequence shown here is derived from an EMBL/GenBank/DDBJ whole genome shotgun (WGS) entry which is preliminary data.</text>
</comment>
<organism evidence="3 4">
    <name type="scientific">Zhongshania aquimaris</name>
    <dbReference type="NCBI Taxonomy" id="2857107"/>
    <lineage>
        <taxon>Bacteria</taxon>
        <taxon>Pseudomonadati</taxon>
        <taxon>Pseudomonadota</taxon>
        <taxon>Gammaproteobacteria</taxon>
        <taxon>Cellvibrionales</taxon>
        <taxon>Spongiibacteraceae</taxon>
        <taxon>Zhongshania</taxon>
    </lineage>
</organism>
<feature type="signal peptide" evidence="2">
    <location>
        <begin position="1"/>
        <end position="19"/>
    </location>
</feature>
<reference evidence="3" key="1">
    <citation type="submission" date="2021-07" db="EMBL/GenBank/DDBJ databases">
        <title>Zhongshania sp. CAU 1632 isolated from seawater.</title>
        <authorList>
            <person name="Kim W."/>
        </authorList>
    </citation>
    <scope>NUCLEOTIDE SEQUENCE</scope>
    <source>
        <strain evidence="3">CAU 1632</strain>
    </source>
</reference>